<gene>
    <name evidence="1" type="ORF">AVEN_109950_1</name>
</gene>
<comment type="caution">
    <text evidence="1">The sequence shown here is derived from an EMBL/GenBank/DDBJ whole genome shotgun (WGS) entry which is preliminary data.</text>
</comment>
<dbReference type="EMBL" id="BGPR01004831">
    <property type="protein sequence ID" value="GBN03823.1"/>
    <property type="molecule type" value="Genomic_DNA"/>
</dbReference>
<organism evidence="1 2">
    <name type="scientific">Araneus ventricosus</name>
    <name type="common">Orbweaver spider</name>
    <name type="synonym">Epeira ventricosa</name>
    <dbReference type="NCBI Taxonomy" id="182803"/>
    <lineage>
        <taxon>Eukaryota</taxon>
        <taxon>Metazoa</taxon>
        <taxon>Ecdysozoa</taxon>
        <taxon>Arthropoda</taxon>
        <taxon>Chelicerata</taxon>
        <taxon>Arachnida</taxon>
        <taxon>Araneae</taxon>
        <taxon>Araneomorphae</taxon>
        <taxon>Entelegynae</taxon>
        <taxon>Araneoidea</taxon>
        <taxon>Araneidae</taxon>
        <taxon>Araneus</taxon>
    </lineage>
</organism>
<reference evidence="1 2" key="1">
    <citation type="journal article" date="2019" name="Sci. Rep.">
        <title>Orb-weaving spider Araneus ventricosus genome elucidates the spidroin gene catalogue.</title>
        <authorList>
            <person name="Kono N."/>
            <person name="Nakamura H."/>
            <person name="Ohtoshi R."/>
            <person name="Moran D.A.P."/>
            <person name="Shinohara A."/>
            <person name="Yoshida Y."/>
            <person name="Fujiwara M."/>
            <person name="Mori M."/>
            <person name="Tomita M."/>
            <person name="Arakawa K."/>
        </authorList>
    </citation>
    <scope>NUCLEOTIDE SEQUENCE [LARGE SCALE GENOMIC DNA]</scope>
</reference>
<evidence type="ECO:0000313" key="1">
    <source>
        <dbReference type="EMBL" id="GBN03823.1"/>
    </source>
</evidence>
<name>A0A4Y2KQQ0_ARAVE</name>
<sequence length="98" mass="10878">MRSQSYSEKRLKALLLNLPEWEGLAQIISANRAAPKGWSLLASNVNHQRPLSTSLATLITLALLAVNLPENLYTALQHSNHLMQMGLYLISVAVERGR</sequence>
<accession>A0A4Y2KQQ0</accession>
<protein>
    <submittedName>
        <fullName evidence="1">Uncharacterized protein</fullName>
    </submittedName>
</protein>
<evidence type="ECO:0000313" key="2">
    <source>
        <dbReference type="Proteomes" id="UP000499080"/>
    </source>
</evidence>
<keyword evidence="2" id="KW-1185">Reference proteome</keyword>
<proteinExistence type="predicted"/>
<dbReference type="Proteomes" id="UP000499080">
    <property type="component" value="Unassembled WGS sequence"/>
</dbReference>
<dbReference type="AlphaFoldDB" id="A0A4Y2KQQ0"/>